<dbReference type="STRING" id="1392877.SAMN05216221_2691"/>
<accession>A0A1H1V861</accession>
<dbReference type="RefSeq" id="WP_090349409.1">
    <property type="nucleotide sequence ID" value="NZ_LT629751.1"/>
</dbReference>
<name>A0A1H1V861_9PSED</name>
<proteinExistence type="predicted"/>
<dbReference type="InterPro" id="IPR007383">
    <property type="entry name" value="DUF445"/>
</dbReference>
<keyword evidence="2" id="KW-1185">Reference proteome</keyword>
<dbReference type="PANTHER" id="PTHR38442:SF1">
    <property type="entry name" value="INNER MEMBRANE PROTEIN"/>
    <property type="match status" value="1"/>
</dbReference>
<dbReference type="PANTHER" id="PTHR38442">
    <property type="entry name" value="INNER MEMBRANE PROTEIN-RELATED"/>
    <property type="match status" value="1"/>
</dbReference>
<evidence type="ECO:0000313" key="2">
    <source>
        <dbReference type="Proteomes" id="UP000243359"/>
    </source>
</evidence>
<dbReference type="OrthoDB" id="9769590at2"/>
<dbReference type="AlphaFoldDB" id="A0A1H1V861"/>
<dbReference type="Proteomes" id="UP000243359">
    <property type="component" value="Chromosome I"/>
</dbReference>
<organism evidence="1 2">
    <name type="scientific">Pseudomonas oryzae</name>
    <dbReference type="NCBI Taxonomy" id="1392877"/>
    <lineage>
        <taxon>Bacteria</taxon>
        <taxon>Pseudomonadati</taxon>
        <taxon>Pseudomonadota</taxon>
        <taxon>Gammaproteobacteria</taxon>
        <taxon>Pseudomonadales</taxon>
        <taxon>Pseudomonadaceae</taxon>
        <taxon>Pseudomonas</taxon>
    </lineage>
</organism>
<evidence type="ECO:0000313" key="1">
    <source>
        <dbReference type="EMBL" id="SDS80915.1"/>
    </source>
</evidence>
<sequence>MSPWSSPLARMKAIAFALLLLAAALYALATHLLPRHPGWGYLQSFAEAAMVGAIADWFAVTALFRHPLGLPIPHTAIIPRKQARLGRNLADFICTHFLATPQVMAKLEAFDAATRLAGWLRQPANAEALGRQLVGVARYGINALRDERVRQFIQRSATRRLREVDLARLGGQLLDMLTYERRHQAMLDELLAQLDLLLQDEAVQQRIAAGLSSEFSALRFRLFGKDIPLDEKAGQWSADKLVRRVSELIGEISRDPRHELRGKFDACMLRFVARLKEDPEFRLRGEQIREQLLAHPALAGYLRGLWDELVDCLQADLVAADSTIRRRLVRLCLRLGEALERDEAMRRWINDQLLEVAPLLVERHREDIRRYIAERVERWNSDELVALLEHNVGKDLQYIRINGTLVGGMVGLGLHALTRLFAG</sequence>
<gene>
    <name evidence="1" type="ORF">SAMN05216221_2691</name>
</gene>
<dbReference type="EMBL" id="LT629751">
    <property type="protein sequence ID" value="SDS80915.1"/>
    <property type="molecule type" value="Genomic_DNA"/>
</dbReference>
<reference evidence="2" key="1">
    <citation type="submission" date="2016-10" db="EMBL/GenBank/DDBJ databases">
        <authorList>
            <person name="Varghese N."/>
            <person name="Submissions S."/>
        </authorList>
    </citation>
    <scope>NUCLEOTIDE SEQUENCE [LARGE SCALE GENOMIC DNA]</scope>
    <source>
        <strain evidence="2">KCTC 32247</strain>
    </source>
</reference>
<protein>
    <submittedName>
        <fullName evidence="1">Uncharacterized membrane-anchored protein YjiN, DUF445 family</fullName>
    </submittedName>
</protein>
<dbReference type="GO" id="GO:0005886">
    <property type="term" value="C:plasma membrane"/>
    <property type="evidence" value="ECO:0007669"/>
    <property type="project" value="TreeGrafter"/>
</dbReference>
<dbReference type="Pfam" id="PF04286">
    <property type="entry name" value="DUF445"/>
    <property type="match status" value="1"/>
</dbReference>